<evidence type="ECO:0008006" key="3">
    <source>
        <dbReference type="Google" id="ProtNLM"/>
    </source>
</evidence>
<dbReference type="RefSeq" id="WP_149487170.1">
    <property type="nucleotide sequence ID" value="NZ_CP036150.1"/>
</dbReference>
<keyword evidence="2" id="KW-1185">Reference proteome</keyword>
<proteinExistence type="predicted"/>
<gene>
    <name evidence="1" type="ORF">EXM22_14310</name>
</gene>
<dbReference type="KEGG" id="ock:EXM22_14310"/>
<evidence type="ECO:0000313" key="1">
    <source>
        <dbReference type="EMBL" id="QEN09094.1"/>
    </source>
</evidence>
<organism evidence="1 2">
    <name type="scientific">Oceanispirochaeta crateris</name>
    <dbReference type="NCBI Taxonomy" id="2518645"/>
    <lineage>
        <taxon>Bacteria</taxon>
        <taxon>Pseudomonadati</taxon>
        <taxon>Spirochaetota</taxon>
        <taxon>Spirochaetia</taxon>
        <taxon>Spirochaetales</taxon>
        <taxon>Spirochaetaceae</taxon>
        <taxon>Oceanispirochaeta</taxon>
    </lineage>
</organism>
<protein>
    <recommendedName>
        <fullName evidence="3">Transglutaminase domain-containing protein</fullName>
    </recommendedName>
</protein>
<dbReference type="InterPro" id="IPR038765">
    <property type="entry name" value="Papain-like_cys_pep_sf"/>
</dbReference>
<dbReference type="Proteomes" id="UP000324209">
    <property type="component" value="Chromosome"/>
</dbReference>
<name>A0A5C1QR50_9SPIO</name>
<evidence type="ECO:0000313" key="2">
    <source>
        <dbReference type="Proteomes" id="UP000324209"/>
    </source>
</evidence>
<dbReference type="EMBL" id="CP036150">
    <property type="protein sequence ID" value="QEN09094.1"/>
    <property type="molecule type" value="Genomic_DNA"/>
</dbReference>
<dbReference type="SUPFAM" id="SSF54001">
    <property type="entry name" value="Cysteine proteinases"/>
    <property type="match status" value="1"/>
</dbReference>
<dbReference type="AlphaFoldDB" id="A0A5C1QR50"/>
<accession>A0A5C1QR50</accession>
<reference evidence="1 2" key="1">
    <citation type="submission" date="2019-02" db="EMBL/GenBank/DDBJ databases">
        <title>Complete Genome Sequence and Methylome Analysis of free living Spirochaetas.</title>
        <authorList>
            <person name="Fomenkov A."/>
            <person name="Dubinina G."/>
            <person name="Leshcheva N."/>
            <person name="Mikheeva N."/>
            <person name="Grabovich M."/>
            <person name="Vincze T."/>
            <person name="Roberts R.J."/>
        </authorList>
    </citation>
    <scope>NUCLEOTIDE SEQUENCE [LARGE SCALE GENOMIC DNA]</scope>
    <source>
        <strain evidence="1 2">K2</strain>
    </source>
</reference>
<dbReference type="OrthoDB" id="362001at2"/>
<sequence length="389" mass="44124">MIKRGGWIIFMILMTQGLWSAQWLLGDSGSSVFLPEGWGLYDQEDEGRIAFANPENSIRFQVTLYPGSVYDSDTEMMDEHLTGLNIKEKDLSRFMYQGLPCSLADILFETGGQQIRGWFLFIDRDDYDYYLTAITTPEDYPSSLPLILSCLDGFSPDQQGRSQPGPISALISSGGSEEQEEQLSFEGSQLVYRWSRGREEASRLLIEREATILSSYEDPKLFDEAWKRYYQMIYRDMAYDLENLAFQLSDQLYELDEVNKSEVLLSWLQDFQYGSTDRFSDLLTPTECLLSGTGDCDALALVYGILLNHLEIPAVLMVSREYSHALAAVAVQRKGAHFDLNGTDYVVAEMTKKVDLGQISADMSNLDYWVIVPFSNYIKGTLPLESSNN</sequence>